<proteinExistence type="predicted"/>
<evidence type="ECO:0008006" key="4">
    <source>
        <dbReference type="Google" id="ProtNLM"/>
    </source>
</evidence>
<name>A0A174GH76_9FIRM</name>
<gene>
    <name evidence="2" type="ORF">ERS852408_02528</name>
</gene>
<reference evidence="2 3" key="1">
    <citation type="submission" date="2015-09" db="EMBL/GenBank/DDBJ databases">
        <authorList>
            <consortium name="Pathogen Informatics"/>
        </authorList>
    </citation>
    <scope>NUCLEOTIDE SEQUENCE [LARGE SCALE GENOMIC DNA]</scope>
    <source>
        <strain evidence="2 3">2789STDY5608851</strain>
    </source>
</reference>
<dbReference type="RefSeq" id="WP_055195524.1">
    <property type="nucleotide sequence ID" value="NZ_CYYM01000021.1"/>
</dbReference>
<organism evidence="2 3">
    <name type="scientific">Dorea longicatena</name>
    <dbReference type="NCBI Taxonomy" id="88431"/>
    <lineage>
        <taxon>Bacteria</taxon>
        <taxon>Bacillati</taxon>
        <taxon>Bacillota</taxon>
        <taxon>Clostridia</taxon>
        <taxon>Lachnospirales</taxon>
        <taxon>Lachnospiraceae</taxon>
        <taxon>Dorea</taxon>
    </lineage>
</organism>
<evidence type="ECO:0000256" key="1">
    <source>
        <dbReference type="SAM" id="Coils"/>
    </source>
</evidence>
<accession>A0A174GH76</accession>
<evidence type="ECO:0000313" key="2">
    <source>
        <dbReference type="EMBL" id="CUO60336.1"/>
    </source>
</evidence>
<dbReference type="Proteomes" id="UP000095380">
    <property type="component" value="Unassembled WGS sequence"/>
</dbReference>
<sequence>MATGQITWEQFITVNNDARGVRYKFEDLCRQLFTYEFLSKNKIQKYVHSNPNNPGIESEPILNEETDKYIGYQAKFFTNEVGYSQIKESAEKAVKHYKGKLDIIYLFCNKSVTTTRDSFKEIVNLLKDAGIEIQLITDTTILDLVRKYPSLGKYYFDDHGISHEWLVNEADRVIDVLGERFNADFNVDTAAERNLSIFLQNHNAIDYFNNRKRELVKKIAQLKWELEDFYAYAHKFSEFMDTIPDVKQECIHDVETWQNTILKTFEEDIAEINEKIETKKAKYEQVKNNDKKEAYRLNEDLSKLEKLKKLFYQLELSESEKRLLNNSILIVEGKSGIGKTHLFANEANLMLKAGENALLIIGGDYLSDNNIFEQLKSNLRLDFNFENLVDILEVLGETNGKIVAIFIDALNESWKPQLWKSVLPRLYNKICSKKYVRLAISFRSEYEKVLLTEQFFKVDNVVKIEHTGFMGNSFKAVRKFLGHYGIPFAPVHMFSRNIYNPLFLTLYCKTYQGDEVDLPILYERILEKANEKFAKVIEKTGYDPSYNIVLPVIEAISKQTLFTGKRHFEKSELEGMPIWNTLGLAPRPFITKLIQENILQDYERNGKNYVYFTFDQMNDYFSAKTILSMYQTEEETRKFICEKVLEIVDGEFKNWGSADLFTHVCALYAEKFGKECIDIIQEINNELDREELFRAYIESFEWRNKICVSVSELLKLCENYSLEYSVLWDQFINNSVKTGHLLNADALHNTLKGYPLANRDYVWTTFINGKTSDEERLIQLIQLYNKGDVLEGVNKEQIRLLLVFFSWILTSSNRWLRDTVSKAMIEILKENFEYVEYLLKLFDDVNDPYVIQRLYGIAFGACTKRNFENKEVFKSLVYFIFENIFNKDIVFPDILLRDYARLIIEQYLMEYPDELQEYDLERIKPPYKSIPIPDIKDEKYSDKIYEKGLSWIQHSMRFEGIGMYGDFGRYVFQSALRDFEVDDYKIFNYAMYYIINELGYSGELFDDYDTSMFRLTYDRHYVLKTERIGKKYQWISMYNILARVSDYCVMKSVGSMEEDVSYEGPWNPYVRDFDPTLNEHNLVCEDVPFFVEVKEHMMNEIQEIKRAKDDSSFDEEIWINTVPIFYENQKEDLLLTDERGIQWVALSKYADTGKGDLAYNKLLIWNWLYGYFVTDEQLVTLKKYADKKVNLINSDISWIPEAYTIYNREYPWSSGSKSIEESQWENIKVETGEMKSIIEKVEEPQFSYVEILQKKYLGEFDEDKEWDELGTALDEKISIPVVSKKYTREEPVTVELGRVLNSCQDLIWEEEFDASKEETISVSHPCAEIIKVLGLSQKKYDGYYCNKAGELIAFDTALTKQKAGLIIRKDALDEFLSIKNFHLVWFVNASKEIHNESLMIKKYTDWTGLLEYKGDFVEGDYYITEYR</sequence>
<protein>
    <recommendedName>
        <fullName evidence="4">ATP-binding protein</fullName>
    </recommendedName>
</protein>
<keyword evidence="1" id="KW-0175">Coiled coil</keyword>
<feature type="coiled-coil region" evidence="1">
    <location>
        <begin position="262"/>
        <end position="307"/>
    </location>
</feature>
<evidence type="ECO:0000313" key="3">
    <source>
        <dbReference type="Proteomes" id="UP000095380"/>
    </source>
</evidence>
<dbReference type="EMBL" id="CYYM01000021">
    <property type="protein sequence ID" value="CUO60336.1"/>
    <property type="molecule type" value="Genomic_DNA"/>
</dbReference>